<dbReference type="KEGG" id="pfy:PFICI_06747"/>
<reference evidence="2" key="1">
    <citation type="journal article" date="2015" name="BMC Genomics">
        <title>Genomic and transcriptomic analysis of the endophytic fungus Pestalotiopsis fici reveals its lifestyle and high potential for synthesis of natural products.</title>
        <authorList>
            <person name="Wang X."/>
            <person name="Zhang X."/>
            <person name="Liu L."/>
            <person name="Xiang M."/>
            <person name="Wang W."/>
            <person name="Sun X."/>
            <person name="Che Y."/>
            <person name="Guo L."/>
            <person name="Liu G."/>
            <person name="Guo L."/>
            <person name="Wang C."/>
            <person name="Yin W.B."/>
            <person name="Stadler M."/>
            <person name="Zhang X."/>
            <person name="Liu X."/>
        </authorList>
    </citation>
    <scope>NUCLEOTIDE SEQUENCE [LARGE SCALE GENOMIC DNA]</scope>
    <source>
        <strain evidence="2">W106-1 / CGMCC3.15140</strain>
    </source>
</reference>
<name>W3X6S6_PESFW</name>
<dbReference type="Proteomes" id="UP000030651">
    <property type="component" value="Unassembled WGS sequence"/>
</dbReference>
<dbReference type="AlphaFoldDB" id="W3X6S6"/>
<proteinExistence type="predicted"/>
<protein>
    <submittedName>
        <fullName evidence="1">Uncharacterized protein</fullName>
    </submittedName>
</protein>
<dbReference type="RefSeq" id="XP_007833519.1">
    <property type="nucleotide sequence ID" value="XM_007835328.1"/>
</dbReference>
<gene>
    <name evidence="1" type="ORF">PFICI_06747</name>
</gene>
<dbReference type="InParanoid" id="W3X6S6"/>
<keyword evidence="2" id="KW-1185">Reference proteome</keyword>
<organism evidence="1 2">
    <name type="scientific">Pestalotiopsis fici (strain W106-1 / CGMCC3.15140)</name>
    <dbReference type="NCBI Taxonomy" id="1229662"/>
    <lineage>
        <taxon>Eukaryota</taxon>
        <taxon>Fungi</taxon>
        <taxon>Dikarya</taxon>
        <taxon>Ascomycota</taxon>
        <taxon>Pezizomycotina</taxon>
        <taxon>Sordariomycetes</taxon>
        <taxon>Xylariomycetidae</taxon>
        <taxon>Amphisphaeriales</taxon>
        <taxon>Sporocadaceae</taxon>
        <taxon>Pestalotiopsis</taxon>
    </lineage>
</organism>
<dbReference type="HOGENOM" id="CLU_2251002_0_0_1"/>
<evidence type="ECO:0000313" key="2">
    <source>
        <dbReference type="Proteomes" id="UP000030651"/>
    </source>
</evidence>
<accession>W3X6S6</accession>
<dbReference type="GeneID" id="19271760"/>
<dbReference type="EMBL" id="KI912112">
    <property type="protein sequence ID" value="ETS81745.1"/>
    <property type="molecule type" value="Genomic_DNA"/>
</dbReference>
<evidence type="ECO:0000313" key="1">
    <source>
        <dbReference type="EMBL" id="ETS81745.1"/>
    </source>
</evidence>
<sequence>MNGGFVVALTATASGAQRKAALERLRAVLLSSRDSDAEFHPSTLALPAVDLPVADYGAARAAVRGWISAYDKEDEWEPGVRRDVFVVVHAPALDSLLTDDRPLG</sequence>